<dbReference type="Pfam" id="PF11068">
    <property type="entry name" value="YlqD"/>
    <property type="match status" value="1"/>
</dbReference>
<dbReference type="InterPro" id="IPR021297">
    <property type="entry name" value="YlqD"/>
</dbReference>
<dbReference type="RefSeq" id="WP_058298401.1">
    <property type="nucleotide sequence ID" value="NZ_FMAU01000002.1"/>
</dbReference>
<dbReference type="Proteomes" id="UP000181997">
    <property type="component" value="Unassembled WGS sequence"/>
</dbReference>
<dbReference type="AlphaFoldDB" id="A0A0V8HIS1"/>
<accession>A0A0V8HIS1</accession>
<protein>
    <submittedName>
        <fullName evidence="1">YlqD protein</fullName>
    </submittedName>
</protein>
<dbReference type="EMBL" id="FMAU01000002">
    <property type="protein sequence ID" value="SCC05387.1"/>
    <property type="molecule type" value="Genomic_DNA"/>
</dbReference>
<sequence length="128" mass="15136">MNILHTITVKQVLTVSTKEALQSRYEDQKFQLKREHEQLQFEWKKIERAKKYPSQKLSQHFQKEMEEKLEKIKLLDFQLEQLAILPIGSELKEKEVQGMIDIQVGDNWDEAALSKTIIVEDGVIKEIR</sequence>
<gene>
    <name evidence="1" type="ORF">GA0061094_2132</name>
</gene>
<evidence type="ECO:0000313" key="1">
    <source>
        <dbReference type="EMBL" id="SCC05387.1"/>
    </source>
</evidence>
<proteinExistence type="predicted"/>
<dbReference type="Gene3D" id="6.10.140.1110">
    <property type="match status" value="1"/>
</dbReference>
<reference evidence="2" key="1">
    <citation type="submission" date="2016-08" db="EMBL/GenBank/DDBJ databases">
        <authorList>
            <person name="Varghese N."/>
            <person name="Submissions Spin"/>
        </authorList>
    </citation>
    <scope>NUCLEOTIDE SEQUENCE [LARGE SCALE GENOMIC DNA]</scope>
    <source>
        <strain evidence="2">SGD-1123</strain>
    </source>
</reference>
<name>A0A0V8HIS1_9BACI</name>
<evidence type="ECO:0000313" key="2">
    <source>
        <dbReference type="Proteomes" id="UP000181997"/>
    </source>
</evidence>
<organism evidence="1 2">
    <name type="scientific">[Bacillus] enclensis</name>
    <dbReference type="NCBI Taxonomy" id="1402860"/>
    <lineage>
        <taxon>Bacteria</taxon>
        <taxon>Bacillati</taxon>
        <taxon>Bacillota</taxon>
        <taxon>Bacilli</taxon>
        <taxon>Bacillales</taxon>
        <taxon>Bacillaceae</taxon>
        <taxon>Rossellomorea</taxon>
    </lineage>
</organism>
<keyword evidence="2" id="KW-1185">Reference proteome</keyword>
<dbReference type="OrthoDB" id="2375961at2"/>